<protein>
    <recommendedName>
        <fullName evidence="4">Extracellular membrane protein CFEM domain-containing protein</fullName>
    </recommendedName>
</protein>
<dbReference type="Proteomes" id="UP000701801">
    <property type="component" value="Unassembled WGS sequence"/>
</dbReference>
<evidence type="ECO:0000313" key="3">
    <source>
        <dbReference type="Proteomes" id="UP000701801"/>
    </source>
</evidence>
<accession>A0A9N9LLA4</accession>
<evidence type="ECO:0000256" key="1">
    <source>
        <dbReference type="SAM" id="SignalP"/>
    </source>
</evidence>
<dbReference type="AlphaFoldDB" id="A0A9N9LLA4"/>
<feature type="chain" id="PRO_5040239494" description="Extracellular membrane protein CFEM domain-containing protein" evidence="1">
    <location>
        <begin position="19"/>
        <end position="63"/>
    </location>
</feature>
<evidence type="ECO:0008006" key="4">
    <source>
        <dbReference type="Google" id="ProtNLM"/>
    </source>
</evidence>
<sequence length="63" mass="6895">MRFSILFVAATIFALALAGNLDPRRDICGKLTQQQWQDCIDKCRASDSTLSCANGQCVCTPNN</sequence>
<reference evidence="2" key="1">
    <citation type="submission" date="2021-07" db="EMBL/GenBank/DDBJ databases">
        <authorList>
            <person name="Durling M."/>
        </authorList>
    </citation>
    <scope>NUCLEOTIDE SEQUENCE</scope>
</reference>
<name>A0A9N9LLA4_9HELO</name>
<comment type="caution">
    <text evidence="2">The sequence shown here is derived from an EMBL/GenBank/DDBJ whole genome shotgun (WGS) entry which is preliminary data.</text>
</comment>
<organism evidence="2 3">
    <name type="scientific">Hymenoscyphus albidus</name>
    <dbReference type="NCBI Taxonomy" id="595503"/>
    <lineage>
        <taxon>Eukaryota</taxon>
        <taxon>Fungi</taxon>
        <taxon>Dikarya</taxon>
        <taxon>Ascomycota</taxon>
        <taxon>Pezizomycotina</taxon>
        <taxon>Leotiomycetes</taxon>
        <taxon>Helotiales</taxon>
        <taxon>Helotiaceae</taxon>
        <taxon>Hymenoscyphus</taxon>
    </lineage>
</organism>
<keyword evidence="3" id="KW-1185">Reference proteome</keyword>
<evidence type="ECO:0000313" key="2">
    <source>
        <dbReference type="EMBL" id="CAG8975828.1"/>
    </source>
</evidence>
<feature type="signal peptide" evidence="1">
    <location>
        <begin position="1"/>
        <end position="18"/>
    </location>
</feature>
<gene>
    <name evidence="2" type="ORF">HYALB_00009408</name>
</gene>
<proteinExistence type="predicted"/>
<keyword evidence="1" id="KW-0732">Signal</keyword>
<dbReference type="EMBL" id="CAJVRM010000152">
    <property type="protein sequence ID" value="CAG8975828.1"/>
    <property type="molecule type" value="Genomic_DNA"/>
</dbReference>